<dbReference type="AlphaFoldDB" id="A0A644Y445"/>
<accession>A0A644Y445</accession>
<evidence type="ECO:0000313" key="2">
    <source>
        <dbReference type="EMBL" id="MPM22681.1"/>
    </source>
</evidence>
<sequence>MALKRNPEPESEVVQDNSISGQKAKQLFSKETSKPKKENKVLTTFSIEPSFKRELEELFASMGLGWAAGIRFSLKEFSKKHSQE</sequence>
<organism evidence="2">
    <name type="scientific">bioreactor metagenome</name>
    <dbReference type="NCBI Taxonomy" id="1076179"/>
    <lineage>
        <taxon>unclassified sequences</taxon>
        <taxon>metagenomes</taxon>
        <taxon>ecological metagenomes</taxon>
    </lineage>
</organism>
<feature type="compositionally biased region" description="Polar residues" evidence="1">
    <location>
        <begin position="14"/>
        <end position="23"/>
    </location>
</feature>
<protein>
    <submittedName>
        <fullName evidence="2">Uncharacterized protein</fullName>
    </submittedName>
</protein>
<feature type="region of interest" description="Disordered" evidence="1">
    <location>
        <begin position="1"/>
        <end position="37"/>
    </location>
</feature>
<evidence type="ECO:0000256" key="1">
    <source>
        <dbReference type="SAM" id="MobiDB-lite"/>
    </source>
</evidence>
<name>A0A644Y445_9ZZZZ</name>
<dbReference type="EMBL" id="VSSQ01003861">
    <property type="protein sequence ID" value="MPM22681.1"/>
    <property type="molecule type" value="Genomic_DNA"/>
</dbReference>
<proteinExistence type="predicted"/>
<reference evidence="2" key="1">
    <citation type="submission" date="2019-08" db="EMBL/GenBank/DDBJ databases">
        <authorList>
            <person name="Kucharzyk K."/>
            <person name="Murdoch R.W."/>
            <person name="Higgins S."/>
            <person name="Loffler F."/>
        </authorList>
    </citation>
    <scope>NUCLEOTIDE SEQUENCE</scope>
</reference>
<comment type="caution">
    <text evidence="2">The sequence shown here is derived from an EMBL/GenBank/DDBJ whole genome shotgun (WGS) entry which is preliminary data.</text>
</comment>
<gene>
    <name evidence="2" type="ORF">SDC9_69139</name>
</gene>